<keyword evidence="1" id="KW-0812">Transmembrane</keyword>
<feature type="transmembrane region" description="Helical" evidence="1">
    <location>
        <begin position="45"/>
        <end position="62"/>
    </location>
</feature>
<evidence type="ECO:0000259" key="2">
    <source>
        <dbReference type="Pfam" id="PF10756"/>
    </source>
</evidence>
<dbReference type="InterPro" id="IPR019692">
    <property type="entry name" value="CFP-6_PH"/>
</dbReference>
<organism evidence="3 4">
    <name type="scientific">Antrihabitans cavernicola</name>
    <dbReference type="NCBI Taxonomy" id="2495913"/>
    <lineage>
        <taxon>Bacteria</taxon>
        <taxon>Bacillati</taxon>
        <taxon>Actinomycetota</taxon>
        <taxon>Actinomycetes</taxon>
        <taxon>Mycobacteriales</taxon>
        <taxon>Nocardiaceae</taxon>
        <taxon>Antrihabitans</taxon>
    </lineage>
</organism>
<dbReference type="Proteomes" id="UP000322244">
    <property type="component" value="Unassembled WGS sequence"/>
</dbReference>
<dbReference type="Pfam" id="PF10756">
    <property type="entry name" value="bPH_6"/>
    <property type="match status" value="1"/>
</dbReference>
<keyword evidence="1" id="KW-0472">Membrane</keyword>
<accession>A0A5A7SKU4</accession>
<gene>
    <name evidence="3" type="ORF">FOY51_03115</name>
</gene>
<feature type="transmembrane region" description="Helical" evidence="1">
    <location>
        <begin position="12"/>
        <end position="39"/>
    </location>
</feature>
<sequence length="153" mass="16240">MTPVDNSEPLLAWSTPIVALVVAAGGGLALGIAALAAPIEGPGRLLVGLAALGLLVIAGLGFRQRPRILVSSTTPPGLVVNRLRGPVEYRRDQITRVRIVTYPRLGRRVPMLEIDVAAGDDERLLIFGRWDLGTHPQDVFDALAVQGLVPGEN</sequence>
<reference evidence="3 4" key="1">
    <citation type="submission" date="2019-07" db="EMBL/GenBank/DDBJ databases">
        <title>Rhodococcus cavernicolus sp. nov., isolated from a cave.</title>
        <authorList>
            <person name="Lee S.D."/>
        </authorList>
    </citation>
    <scope>NUCLEOTIDE SEQUENCE [LARGE SCALE GENOMIC DNA]</scope>
    <source>
        <strain evidence="3 4">C1-24</strain>
    </source>
</reference>
<dbReference type="OrthoDB" id="4381453at2"/>
<name>A0A5A7SKU4_9NOCA</name>
<keyword evidence="1" id="KW-1133">Transmembrane helix</keyword>
<feature type="domain" description="Low molecular weight protein antigen 6 PH" evidence="2">
    <location>
        <begin position="74"/>
        <end position="144"/>
    </location>
</feature>
<dbReference type="EMBL" id="VLNY01000001">
    <property type="protein sequence ID" value="KAA0025095.1"/>
    <property type="molecule type" value="Genomic_DNA"/>
</dbReference>
<dbReference type="AlphaFoldDB" id="A0A5A7SKU4"/>
<protein>
    <submittedName>
        <fullName evidence="3">PH domain-containing protein</fullName>
    </submittedName>
</protein>
<evidence type="ECO:0000256" key="1">
    <source>
        <dbReference type="SAM" id="Phobius"/>
    </source>
</evidence>
<evidence type="ECO:0000313" key="4">
    <source>
        <dbReference type="Proteomes" id="UP000322244"/>
    </source>
</evidence>
<evidence type="ECO:0000313" key="3">
    <source>
        <dbReference type="EMBL" id="KAA0025095.1"/>
    </source>
</evidence>
<proteinExistence type="predicted"/>
<comment type="caution">
    <text evidence="3">The sequence shown here is derived from an EMBL/GenBank/DDBJ whole genome shotgun (WGS) entry which is preliminary data.</text>
</comment>
<keyword evidence="4" id="KW-1185">Reference proteome</keyword>